<protein>
    <submittedName>
        <fullName evidence="1">Uncharacterized protein</fullName>
    </submittedName>
</protein>
<dbReference type="AlphaFoldDB" id="A0A7S2KC98"/>
<sequence length="200" mass="21768">MQGLVDRVKEWQRMSPAHKQSWDNYCIRQGINKFDPSKKDEAFLQGFLDLAASGQIALEETVALPGEASTEKAALIQQVKAYQRQGHAEKQAWWNFCTELGSRDFDPNRHEETVLQDFLSGVANKTIKPDYSGAKGDGWSSKGGGKGNGWDMMSMMFSMMGKGGASGWGGGWDSSNSGWGKSTGYGPVGGSKGRGWAAPY</sequence>
<dbReference type="EMBL" id="HBGW01044966">
    <property type="protein sequence ID" value="CAD9571544.1"/>
    <property type="molecule type" value="Transcribed_RNA"/>
</dbReference>
<accession>A0A7S2KC98</accession>
<proteinExistence type="predicted"/>
<reference evidence="1" key="1">
    <citation type="submission" date="2021-01" db="EMBL/GenBank/DDBJ databases">
        <authorList>
            <person name="Corre E."/>
            <person name="Pelletier E."/>
            <person name="Niang G."/>
            <person name="Scheremetjew M."/>
            <person name="Finn R."/>
            <person name="Kale V."/>
            <person name="Holt S."/>
            <person name="Cochrane G."/>
            <person name="Meng A."/>
            <person name="Brown T."/>
            <person name="Cohen L."/>
        </authorList>
    </citation>
    <scope>NUCLEOTIDE SEQUENCE</scope>
    <source>
        <strain evidence="1">RCC3387</strain>
    </source>
</reference>
<gene>
    <name evidence="1" type="ORF">BRAN1462_LOCUS28533</name>
</gene>
<organism evidence="1">
    <name type="scientific">Zooxanthella nutricula</name>
    <dbReference type="NCBI Taxonomy" id="1333877"/>
    <lineage>
        <taxon>Eukaryota</taxon>
        <taxon>Sar</taxon>
        <taxon>Alveolata</taxon>
        <taxon>Dinophyceae</taxon>
        <taxon>Peridiniales</taxon>
        <taxon>Peridiniales incertae sedis</taxon>
        <taxon>Zooxanthella</taxon>
    </lineage>
</organism>
<evidence type="ECO:0000313" key="1">
    <source>
        <dbReference type="EMBL" id="CAD9571544.1"/>
    </source>
</evidence>
<name>A0A7S2KC98_9DINO</name>